<keyword evidence="5" id="KW-1185">Reference proteome</keyword>
<dbReference type="InterPro" id="IPR044925">
    <property type="entry name" value="His-Me_finger_sf"/>
</dbReference>
<dbReference type="GO" id="GO:0003676">
    <property type="term" value="F:nucleic acid binding"/>
    <property type="evidence" value="ECO:0007669"/>
    <property type="project" value="InterPro"/>
</dbReference>
<feature type="domain" description="ENPP1-3/EXOG-like endonuclease/phosphodiesterase" evidence="2">
    <location>
        <begin position="57"/>
        <end position="268"/>
    </location>
</feature>
<dbReference type="InterPro" id="IPR020821">
    <property type="entry name" value="ENPP1-3/EXOG-like_nuc-like"/>
</dbReference>
<evidence type="ECO:0000313" key="5">
    <source>
        <dbReference type="Proteomes" id="UP000694396"/>
    </source>
</evidence>
<name>A0A8C3NTT3_9PASS</name>
<dbReference type="Ensembl" id="ENSCRFT00000002408.1">
    <property type="protein sequence ID" value="ENSCRFP00000002305.1"/>
    <property type="gene ID" value="ENSCRFG00000001895.1"/>
</dbReference>
<dbReference type="PANTHER" id="PTHR21472">
    <property type="entry name" value="ENDONUCLEASE DOMAIN-CONTAINING 1 PROTEIN ENDOD1"/>
    <property type="match status" value="1"/>
</dbReference>
<dbReference type="Gene3D" id="3.40.570.10">
    <property type="entry name" value="Extracellular Endonuclease, subunit A"/>
    <property type="match status" value="1"/>
</dbReference>
<dbReference type="GO" id="GO:0016787">
    <property type="term" value="F:hydrolase activity"/>
    <property type="evidence" value="ECO:0007669"/>
    <property type="project" value="InterPro"/>
</dbReference>
<dbReference type="Proteomes" id="UP000694396">
    <property type="component" value="Unplaced"/>
</dbReference>
<evidence type="ECO:0000313" key="4">
    <source>
        <dbReference type="Ensembl" id="ENSCRFP00000002305.1"/>
    </source>
</evidence>
<feature type="signal peptide" evidence="1">
    <location>
        <begin position="1"/>
        <end position="19"/>
    </location>
</feature>
<evidence type="ECO:0000259" key="3">
    <source>
        <dbReference type="SMART" id="SM00892"/>
    </source>
</evidence>
<evidence type="ECO:0000256" key="1">
    <source>
        <dbReference type="SAM" id="SignalP"/>
    </source>
</evidence>
<accession>A0A8C3NTT3</accession>
<reference evidence="4" key="1">
    <citation type="submission" date="2025-08" db="UniProtKB">
        <authorList>
            <consortium name="Ensembl"/>
        </authorList>
    </citation>
    <scope>IDENTIFICATION</scope>
</reference>
<proteinExistence type="predicted"/>
<dbReference type="Pfam" id="PF01223">
    <property type="entry name" value="Endonuclease_NS"/>
    <property type="match status" value="1"/>
</dbReference>
<dbReference type="AlphaFoldDB" id="A0A8C3NTT3"/>
<keyword evidence="1" id="KW-0732">Signal</keyword>
<dbReference type="SMART" id="SM00892">
    <property type="entry name" value="Endonuclease_NS"/>
    <property type="match status" value="1"/>
</dbReference>
<feature type="chain" id="PRO_5034390923" description="ENDD1 protein" evidence="1">
    <location>
        <begin position="20"/>
        <end position="299"/>
    </location>
</feature>
<feature type="domain" description="DNA/RNA non-specific endonuclease/pyrophosphatase/phosphodiesterase" evidence="3">
    <location>
        <begin position="56"/>
        <end position="268"/>
    </location>
</feature>
<dbReference type="GO" id="GO:0046872">
    <property type="term" value="F:metal ion binding"/>
    <property type="evidence" value="ECO:0007669"/>
    <property type="project" value="InterPro"/>
</dbReference>
<sequence length="299" mass="34117">MLGLLLLQVLASCLWLGHSEVVTSFEDCPGFFYEGTFPSDALHPEKPAWICQWYRNSCHFATLYDRDRRIPVYSAYIYQPGSGKKPHMWSFVEPQLIRHDSFKEMERESVLIDQHEFTLDQIKDSQAVLEDYKRMTGLNRGHLSPSGHQDGRESKTATYTLTNIVPQDRKLNNGQWSVYEGITMPRMSKGCKTTYVITGTVPGNSYIAGGRVNRPSHIWSAACCLVGTQPDRAWGVIAENDKNQVENLSLGELEARLSTLYRGRTVTLFNNACPRQKTSRHVQKRLRSFSHMSLNHRMG</sequence>
<protein>
    <recommendedName>
        <fullName evidence="6">ENDD1 protein</fullName>
    </recommendedName>
</protein>
<dbReference type="InterPro" id="IPR039015">
    <property type="entry name" value="ENDOD1"/>
</dbReference>
<evidence type="ECO:0000259" key="2">
    <source>
        <dbReference type="SMART" id="SM00477"/>
    </source>
</evidence>
<dbReference type="SMART" id="SM00477">
    <property type="entry name" value="NUC"/>
    <property type="match status" value="1"/>
</dbReference>
<dbReference type="InterPro" id="IPR044929">
    <property type="entry name" value="DNA/RNA_non-sp_Endonuclease_sf"/>
</dbReference>
<dbReference type="SUPFAM" id="SSF54060">
    <property type="entry name" value="His-Me finger endonucleases"/>
    <property type="match status" value="1"/>
</dbReference>
<dbReference type="InterPro" id="IPR001604">
    <property type="entry name" value="Endo_G_ENPP1-like_dom"/>
</dbReference>
<evidence type="ECO:0008006" key="6">
    <source>
        <dbReference type="Google" id="ProtNLM"/>
    </source>
</evidence>
<reference evidence="4" key="2">
    <citation type="submission" date="2025-09" db="UniProtKB">
        <authorList>
            <consortium name="Ensembl"/>
        </authorList>
    </citation>
    <scope>IDENTIFICATION</scope>
</reference>
<organism evidence="4 5">
    <name type="scientific">Cyanoderma ruficeps</name>
    <name type="common">rufous-capped babbler</name>
    <dbReference type="NCBI Taxonomy" id="181631"/>
    <lineage>
        <taxon>Eukaryota</taxon>
        <taxon>Metazoa</taxon>
        <taxon>Chordata</taxon>
        <taxon>Craniata</taxon>
        <taxon>Vertebrata</taxon>
        <taxon>Euteleostomi</taxon>
        <taxon>Archelosauria</taxon>
        <taxon>Archosauria</taxon>
        <taxon>Dinosauria</taxon>
        <taxon>Saurischia</taxon>
        <taxon>Theropoda</taxon>
        <taxon>Coelurosauria</taxon>
        <taxon>Aves</taxon>
        <taxon>Neognathae</taxon>
        <taxon>Neoaves</taxon>
        <taxon>Telluraves</taxon>
        <taxon>Australaves</taxon>
        <taxon>Passeriformes</taxon>
        <taxon>Sylvioidea</taxon>
        <taxon>Timaliidae</taxon>
        <taxon>Cyanoderma</taxon>
    </lineage>
</organism>
<dbReference type="PANTHER" id="PTHR21472:SF26">
    <property type="entry name" value="ENDONUCLEASE DOMAIN CONTAINING 1"/>
    <property type="match status" value="1"/>
</dbReference>